<dbReference type="OrthoDB" id="4849892at2759"/>
<dbReference type="KEGG" id="cfj:CFIO01_11497"/>
<name>A0A010S5T8_9PEZI</name>
<dbReference type="AlphaFoldDB" id="A0A010S5T8"/>
<accession>A0A010S5T8</accession>
<evidence type="ECO:0000313" key="2">
    <source>
        <dbReference type="EMBL" id="EXF86124.1"/>
    </source>
</evidence>
<sequence>MTITSHQPPNPQPCPPQHQHQRPRATPARIFIRLRDRLQLLLERFVDGDTTAQAGFRTYKTHRDARWLAKDRGPASAALVAVSNTNDDEPIRRRSRKRSPVTQQGDLSVAGGGGDELPRDDVGEGLVIPKTREKGKEKQTTGTQAHDAGEPFTLETTSPDGKERRQTRTPSQPRSLSRSNTLSSIVSSTFLGGSQRQRRRRRRERERSDARPGYFDPGPSPALIKPPREQTSVAMRDVDDRLEMNIPVELARRSWSVPVGTAR</sequence>
<feature type="compositionally biased region" description="Basic and acidic residues" evidence="1">
    <location>
        <begin position="130"/>
        <end position="139"/>
    </location>
</feature>
<keyword evidence="3" id="KW-1185">Reference proteome</keyword>
<evidence type="ECO:0000256" key="1">
    <source>
        <dbReference type="SAM" id="MobiDB-lite"/>
    </source>
</evidence>
<comment type="caution">
    <text evidence="2">The sequence shown here is derived from an EMBL/GenBank/DDBJ whole genome shotgun (WGS) entry which is preliminary data.</text>
</comment>
<dbReference type="eggNOG" id="ENOG502T4D1">
    <property type="taxonomic scope" value="Eukaryota"/>
</dbReference>
<proteinExistence type="predicted"/>
<dbReference type="EMBL" id="JARH01000027">
    <property type="protein sequence ID" value="EXF86124.1"/>
    <property type="molecule type" value="Genomic_DNA"/>
</dbReference>
<evidence type="ECO:0000313" key="3">
    <source>
        <dbReference type="Proteomes" id="UP000020467"/>
    </source>
</evidence>
<feature type="region of interest" description="Disordered" evidence="1">
    <location>
        <begin position="1"/>
        <end position="24"/>
    </location>
</feature>
<feature type="region of interest" description="Disordered" evidence="1">
    <location>
        <begin position="81"/>
        <end position="232"/>
    </location>
</feature>
<dbReference type="HOGENOM" id="CLU_1102697_0_0_1"/>
<protein>
    <submittedName>
        <fullName evidence="2">Uncharacterized protein</fullName>
    </submittedName>
</protein>
<reference evidence="2 3" key="1">
    <citation type="submission" date="2014-02" db="EMBL/GenBank/DDBJ databases">
        <title>The genome sequence of Colletotrichum fioriniae PJ7.</title>
        <authorList>
            <person name="Baroncelli R."/>
            <person name="Thon M.R."/>
        </authorList>
    </citation>
    <scope>NUCLEOTIDE SEQUENCE [LARGE SCALE GENOMIC DNA]</scope>
    <source>
        <strain evidence="2 3">PJ7</strain>
    </source>
</reference>
<gene>
    <name evidence="2" type="ORF">CFIO01_11497</name>
</gene>
<dbReference type="Proteomes" id="UP000020467">
    <property type="component" value="Unassembled WGS sequence"/>
</dbReference>
<organism evidence="2 3">
    <name type="scientific">Colletotrichum fioriniae PJ7</name>
    <dbReference type="NCBI Taxonomy" id="1445577"/>
    <lineage>
        <taxon>Eukaryota</taxon>
        <taxon>Fungi</taxon>
        <taxon>Dikarya</taxon>
        <taxon>Ascomycota</taxon>
        <taxon>Pezizomycotina</taxon>
        <taxon>Sordariomycetes</taxon>
        <taxon>Hypocreomycetidae</taxon>
        <taxon>Glomerellales</taxon>
        <taxon>Glomerellaceae</taxon>
        <taxon>Colletotrichum</taxon>
        <taxon>Colletotrichum acutatum species complex</taxon>
    </lineage>
</organism>
<feature type="compositionally biased region" description="Polar residues" evidence="1">
    <location>
        <begin position="168"/>
        <end position="194"/>
    </location>
</feature>